<evidence type="ECO:0000259" key="6">
    <source>
        <dbReference type="Pfam" id="PF04542"/>
    </source>
</evidence>
<dbReference type="NCBIfam" id="TIGR02937">
    <property type="entry name" value="sigma70-ECF"/>
    <property type="match status" value="1"/>
</dbReference>
<evidence type="ECO:0000259" key="7">
    <source>
        <dbReference type="Pfam" id="PF08281"/>
    </source>
</evidence>
<keyword evidence="2" id="KW-0805">Transcription regulation</keyword>
<dbReference type="InterPro" id="IPR013249">
    <property type="entry name" value="RNA_pol_sigma70_r4_t2"/>
</dbReference>
<dbReference type="InterPro" id="IPR013324">
    <property type="entry name" value="RNA_pol_sigma_r3/r4-like"/>
</dbReference>
<evidence type="ECO:0000256" key="4">
    <source>
        <dbReference type="ARBA" id="ARBA00023125"/>
    </source>
</evidence>
<feature type="domain" description="RNA polymerase sigma factor 70 region 4 type 2" evidence="7">
    <location>
        <begin position="126"/>
        <end position="178"/>
    </location>
</feature>
<proteinExistence type="inferred from homology"/>
<gene>
    <name evidence="8" type="ORF">GCM10009798_18910</name>
</gene>
<dbReference type="Proteomes" id="UP001500571">
    <property type="component" value="Unassembled WGS sequence"/>
</dbReference>
<dbReference type="SUPFAM" id="SSF88946">
    <property type="entry name" value="Sigma2 domain of RNA polymerase sigma factors"/>
    <property type="match status" value="1"/>
</dbReference>
<comment type="similarity">
    <text evidence="1">Belongs to the sigma-70 factor family. ECF subfamily.</text>
</comment>
<evidence type="ECO:0000256" key="2">
    <source>
        <dbReference type="ARBA" id="ARBA00023015"/>
    </source>
</evidence>
<dbReference type="EMBL" id="BAAAPB010000002">
    <property type="protein sequence ID" value="GAA1959543.1"/>
    <property type="molecule type" value="Genomic_DNA"/>
</dbReference>
<dbReference type="PANTHER" id="PTHR43133">
    <property type="entry name" value="RNA POLYMERASE ECF-TYPE SIGMA FACTO"/>
    <property type="match status" value="1"/>
</dbReference>
<protein>
    <submittedName>
        <fullName evidence="8">Sigma-70 family RNA polymerase sigma factor</fullName>
    </submittedName>
</protein>
<evidence type="ECO:0000256" key="1">
    <source>
        <dbReference type="ARBA" id="ARBA00010641"/>
    </source>
</evidence>
<keyword evidence="3" id="KW-0731">Sigma factor</keyword>
<evidence type="ECO:0000256" key="3">
    <source>
        <dbReference type="ARBA" id="ARBA00023082"/>
    </source>
</evidence>
<sequence length="185" mass="20174">MSTVRDTSRADTETSVVALARAGEAAAWRELYDRHAGRLLLWLRQLPSGDPSADHEDLAMEAWAVAASRIADFGGGDDDFGGWLFTIARNHLLNTRRKVARRATYGTAELPEIPVPAETAVVDHHDAVRRALAALPTREGEVIACMDVVGLDLATTAQVLGVKRPAARMARSRGLARLRRLGWEV</sequence>
<name>A0ABP5C912_9ACTN</name>
<reference evidence="9" key="1">
    <citation type="journal article" date="2019" name="Int. J. Syst. Evol. Microbiol.">
        <title>The Global Catalogue of Microorganisms (GCM) 10K type strain sequencing project: providing services to taxonomists for standard genome sequencing and annotation.</title>
        <authorList>
            <consortium name="The Broad Institute Genomics Platform"/>
            <consortium name="The Broad Institute Genome Sequencing Center for Infectious Disease"/>
            <person name="Wu L."/>
            <person name="Ma J."/>
        </authorList>
    </citation>
    <scope>NUCLEOTIDE SEQUENCE [LARGE SCALE GENOMIC DNA]</scope>
    <source>
        <strain evidence="9">JCM 15309</strain>
    </source>
</reference>
<evidence type="ECO:0000313" key="8">
    <source>
        <dbReference type="EMBL" id="GAA1959543.1"/>
    </source>
</evidence>
<accession>A0ABP5C912</accession>
<dbReference type="InterPro" id="IPR014284">
    <property type="entry name" value="RNA_pol_sigma-70_dom"/>
</dbReference>
<evidence type="ECO:0000313" key="9">
    <source>
        <dbReference type="Proteomes" id="UP001500571"/>
    </source>
</evidence>
<keyword evidence="9" id="KW-1185">Reference proteome</keyword>
<dbReference type="Gene3D" id="1.10.1740.10">
    <property type="match status" value="1"/>
</dbReference>
<keyword evidence="5" id="KW-0804">Transcription</keyword>
<evidence type="ECO:0000256" key="5">
    <source>
        <dbReference type="ARBA" id="ARBA00023163"/>
    </source>
</evidence>
<dbReference type="InterPro" id="IPR013325">
    <property type="entry name" value="RNA_pol_sigma_r2"/>
</dbReference>
<dbReference type="InterPro" id="IPR039425">
    <property type="entry name" value="RNA_pol_sigma-70-like"/>
</dbReference>
<keyword evidence="4" id="KW-0238">DNA-binding</keyword>
<feature type="domain" description="RNA polymerase sigma-70 region 2" evidence="6">
    <location>
        <begin position="31"/>
        <end position="101"/>
    </location>
</feature>
<dbReference type="Gene3D" id="1.10.10.10">
    <property type="entry name" value="Winged helix-like DNA-binding domain superfamily/Winged helix DNA-binding domain"/>
    <property type="match status" value="1"/>
</dbReference>
<dbReference type="Pfam" id="PF08281">
    <property type="entry name" value="Sigma70_r4_2"/>
    <property type="match status" value="1"/>
</dbReference>
<dbReference type="Pfam" id="PF04542">
    <property type="entry name" value="Sigma70_r2"/>
    <property type="match status" value="1"/>
</dbReference>
<comment type="caution">
    <text evidence="8">The sequence shown here is derived from an EMBL/GenBank/DDBJ whole genome shotgun (WGS) entry which is preliminary data.</text>
</comment>
<dbReference type="InterPro" id="IPR007627">
    <property type="entry name" value="RNA_pol_sigma70_r2"/>
</dbReference>
<dbReference type="PANTHER" id="PTHR43133:SF8">
    <property type="entry name" value="RNA POLYMERASE SIGMA FACTOR HI_1459-RELATED"/>
    <property type="match status" value="1"/>
</dbReference>
<organism evidence="8 9">
    <name type="scientific">Nocardioides panacihumi</name>
    <dbReference type="NCBI Taxonomy" id="400774"/>
    <lineage>
        <taxon>Bacteria</taxon>
        <taxon>Bacillati</taxon>
        <taxon>Actinomycetota</taxon>
        <taxon>Actinomycetes</taxon>
        <taxon>Propionibacteriales</taxon>
        <taxon>Nocardioidaceae</taxon>
        <taxon>Nocardioides</taxon>
    </lineage>
</organism>
<dbReference type="SUPFAM" id="SSF88659">
    <property type="entry name" value="Sigma3 and sigma4 domains of RNA polymerase sigma factors"/>
    <property type="match status" value="1"/>
</dbReference>
<dbReference type="InterPro" id="IPR036388">
    <property type="entry name" value="WH-like_DNA-bd_sf"/>
</dbReference>